<dbReference type="Pfam" id="PF03478">
    <property type="entry name" value="Beta-prop_KIB1-4"/>
    <property type="match status" value="1"/>
</dbReference>
<dbReference type="Proteomes" id="UP001140206">
    <property type="component" value="Chromosome 2"/>
</dbReference>
<name>A0AAV8F046_9POAL</name>
<evidence type="ECO:0000313" key="3">
    <source>
        <dbReference type="Proteomes" id="UP001140206"/>
    </source>
</evidence>
<dbReference type="PANTHER" id="PTHR33165">
    <property type="entry name" value="F-BOX DOMAIN CONTAINING PROTEIN-LIKE-RELATED"/>
    <property type="match status" value="1"/>
</dbReference>
<organism evidence="2 3">
    <name type="scientific">Rhynchospora pubera</name>
    <dbReference type="NCBI Taxonomy" id="906938"/>
    <lineage>
        <taxon>Eukaryota</taxon>
        <taxon>Viridiplantae</taxon>
        <taxon>Streptophyta</taxon>
        <taxon>Embryophyta</taxon>
        <taxon>Tracheophyta</taxon>
        <taxon>Spermatophyta</taxon>
        <taxon>Magnoliopsida</taxon>
        <taxon>Liliopsida</taxon>
        <taxon>Poales</taxon>
        <taxon>Cyperaceae</taxon>
        <taxon>Cyperoideae</taxon>
        <taxon>Rhynchosporeae</taxon>
        <taxon>Rhynchospora</taxon>
    </lineage>
</organism>
<accession>A0AAV8F046</accession>
<dbReference type="EMBL" id="JAMFTS010000002">
    <property type="protein sequence ID" value="KAJ4787025.1"/>
    <property type="molecule type" value="Genomic_DNA"/>
</dbReference>
<evidence type="ECO:0000313" key="2">
    <source>
        <dbReference type="EMBL" id="KAJ4787025.1"/>
    </source>
</evidence>
<feature type="domain" description="KIB1-4 beta-propeller" evidence="1">
    <location>
        <begin position="83"/>
        <end position="323"/>
    </location>
</feature>
<evidence type="ECO:0000259" key="1">
    <source>
        <dbReference type="Pfam" id="PF03478"/>
    </source>
</evidence>
<protein>
    <submittedName>
        <fullName evidence="2">F-box protein SKIP23</fullName>
    </submittedName>
</protein>
<comment type="caution">
    <text evidence="2">The sequence shown here is derived from an EMBL/GenBank/DDBJ whole genome shotgun (WGS) entry which is preliminary data.</text>
</comment>
<dbReference type="AlphaFoldDB" id="A0AAV8F046"/>
<sequence>MLRFWCCRGGTEEKEAVKRDWSSLPPEVLNLFAKNLTEISDFVRFRAVCTAWRSSTPVTDLPPQFPWIIEMHRCNLSGLVRFHSLPLGKVYTFHNPQFVCKRPIGMSDGYIRIGTYCLLNPLNNHECVFLPPYNFNGYFHWIEPRQNRMREPVVHVIAFNSVVGCPRLVSCHFGQDKWSELKLESDCINCEPFFYINHILFNVQIFTGVTKVTDVATGTLAYVVPPAESSSPEATERSSDYIVDASGDILRVSLHHGPFGPYAHFEFDDWFDVYRLNVSKCGSACWVKVHDVGHQALFLDKYSGFVLTANDFAGIKRNCIYLLTRVYGEQAPFSRVVRIAIETGAREHLPSLFNDAESWFVPSLQSLN</sequence>
<dbReference type="InterPro" id="IPR005174">
    <property type="entry name" value="KIB1-4_b-propeller"/>
</dbReference>
<keyword evidence="3" id="KW-1185">Reference proteome</keyword>
<reference evidence="2" key="1">
    <citation type="submission" date="2022-08" db="EMBL/GenBank/DDBJ databases">
        <authorList>
            <person name="Marques A."/>
        </authorList>
    </citation>
    <scope>NUCLEOTIDE SEQUENCE</scope>
    <source>
        <strain evidence="2">RhyPub2mFocal</strain>
        <tissue evidence="2">Leaves</tissue>
    </source>
</reference>
<proteinExistence type="predicted"/>
<gene>
    <name evidence="2" type="ORF">LUZ62_038271</name>
</gene>
<dbReference type="PANTHER" id="PTHR33165:SF76">
    <property type="entry name" value="OS01G0526550 PROTEIN"/>
    <property type="match status" value="1"/>
</dbReference>